<feature type="region of interest" description="Disordered" evidence="1">
    <location>
        <begin position="138"/>
        <end position="161"/>
    </location>
</feature>
<dbReference type="Pfam" id="PF02082">
    <property type="entry name" value="Rrf2"/>
    <property type="match status" value="1"/>
</dbReference>
<dbReference type="GO" id="GO:0003700">
    <property type="term" value="F:DNA-binding transcription factor activity"/>
    <property type="evidence" value="ECO:0007669"/>
    <property type="project" value="TreeGrafter"/>
</dbReference>
<dbReference type="EMBL" id="CP036273">
    <property type="protein sequence ID" value="QDU24126.1"/>
    <property type="molecule type" value="Genomic_DNA"/>
</dbReference>
<dbReference type="AlphaFoldDB" id="A0A517Y2U9"/>
<dbReference type="NCBIfam" id="TIGR00738">
    <property type="entry name" value="rrf2_super"/>
    <property type="match status" value="1"/>
</dbReference>
<keyword evidence="2" id="KW-0238">DNA-binding</keyword>
<protein>
    <submittedName>
        <fullName evidence="2">DNA-binding transcriptional regulator IscR</fullName>
    </submittedName>
</protein>
<dbReference type="GO" id="GO:0005829">
    <property type="term" value="C:cytosol"/>
    <property type="evidence" value="ECO:0007669"/>
    <property type="project" value="TreeGrafter"/>
</dbReference>
<dbReference type="OrthoDB" id="270842at2"/>
<gene>
    <name evidence="2" type="ORF">ETAA1_61400</name>
</gene>
<dbReference type="PROSITE" id="PS51197">
    <property type="entry name" value="HTH_RRF2_2"/>
    <property type="match status" value="1"/>
</dbReference>
<dbReference type="Proteomes" id="UP000319576">
    <property type="component" value="Chromosome"/>
</dbReference>
<dbReference type="PANTHER" id="PTHR33221:SF13">
    <property type="entry name" value="TRANSCRIPTIONAL REGULATOR-RELATED"/>
    <property type="match status" value="1"/>
</dbReference>
<dbReference type="SUPFAM" id="SSF46785">
    <property type="entry name" value="Winged helix' DNA-binding domain"/>
    <property type="match status" value="1"/>
</dbReference>
<evidence type="ECO:0000256" key="1">
    <source>
        <dbReference type="SAM" id="MobiDB-lite"/>
    </source>
</evidence>
<sequence>MSPYGKTAQTAIAAVSRLAEVYDPARRVKLNSADIAENRHLPQPVVAKVLTILSQAGVVNGSPGPGGGYWLARPPEGVTLYDVVALFERLDDNVSCPYGPQYCGTGPHCPLHFDMLKVREQMVTFLKTSTFGRFVGYTPPAAPPAPPSKGAKRSLNVLPKS</sequence>
<name>A0A517Y2U9_9BACT</name>
<dbReference type="InterPro" id="IPR036388">
    <property type="entry name" value="WH-like_DNA-bd_sf"/>
</dbReference>
<dbReference type="Gene3D" id="1.10.10.10">
    <property type="entry name" value="Winged helix-like DNA-binding domain superfamily/Winged helix DNA-binding domain"/>
    <property type="match status" value="1"/>
</dbReference>
<dbReference type="PANTHER" id="PTHR33221">
    <property type="entry name" value="WINGED HELIX-TURN-HELIX TRANSCRIPTIONAL REGULATOR, RRF2 FAMILY"/>
    <property type="match status" value="1"/>
</dbReference>
<dbReference type="RefSeq" id="WP_145244314.1">
    <property type="nucleotide sequence ID" value="NZ_CP036273.1"/>
</dbReference>
<dbReference type="InterPro" id="IPR036390">
    <property type="entry name" value="WH_DNA-bd_sf"/>
</dbReference>
<accession>A0A517Y2U9</accession>
<evidence type="ECO:0000313" key="3">
    <source>
        <dbReference type="Proteomes" id="UP000319576"/>
    </source>
</evidence>
<reference evidence="2 3" key="1">
    <citation type="submission" date="2019-02" db="EMBL/GenBank/DDBJ databases">
        <title>Deep-cultivation of Planctomycetes and their phenomic and genomic characterization uncovers novel biology.</title>
        <authorList>
            <person name="Wiegand S."/>
            <person name="Jogler M."/>
            <person name="Boedeker C."/>
            <person name="Pinto D."/>
            <person name="Vollmers J."/>
            <person name="Rivas-Marin E."/>
            <person name="Kohn T."/>
            <person name="Peeters S.H."/>
            <person name="Heuer A."/>
            <person name="Rast P."/>
            <person name="Oberbeckmann S."/>
            <person name="Bunk B."/>
            <person name="Jeske O."/>
            <person name="Meyerdierks A."/>
            <person name="Storesund J.E."/>
            <person name="Kallscheuer N."/>
            <person name="Luecker S."/>
            <person name="Lage O.M."/>
            <person name="Pohl T."/>
            <person name="Merkel B.J."/>
            <person name="Hornburger P."/>
            <person name="Mueller R.-W."/>
            <person name="Bruemmer F."/>
            <person name="Labrenz M."/>
            <person name="Spormann A.M."/>
            <person name="Op den Camp H."/>
            <person name="Overmann J."/>
            <person name="Amann R."/>
            <person name="Jetten M.S.M."/>
            <person name="Mascher T."/>
            <person name="Medema M.H."/>
            <person name="Devos D.P."/>
            <person name="Kaster A.-K."/>
            <person name="Ovreas L."/>
            <person name="Rohde M."/>
            <person name="Galperin M.Y."/>
            <person name="Jogler C."/>
        </authorList>
    </citation>
    <scope>NUCLEOTIDE SEQUENCE [LARGE SCALE GENOMIC DNA]</scope>
    <source>
        <strain evidence="2 3">ETA_A1</strain>
    </source>
</reference>
<keyword evidence="3" id="KW-1185">Reference proteome</keyword>
<dbReference type="KEGG" id="uli:ETAA1_61400"/>
<evidence type="ECO:0000313" key="2">
    <source>
        <dbReference type="EMBL" id="QDU24126.1"/>
    </source>
</evidence>
<dbReference type="InterPro" id="IPR000944">
    <property type="entry name" value="Tscrpt_reg_Rrf2"/>
</dbReference>
<proteinExistence type="predicted"/>
<organism evidence="2 3">
    <name type="scientific">Urbifossiella limnaea</name>
    <dbReference type="NCBI Taxonomy" id="2528023"/>
    <lineage>
        <taxon>Bacteria</taxon>
        <taxon>Pseudomonadati</taxon>
        <taxon>Planctomycetota</taxon>
        <taxon>Planctomycetia</taxon>
        <taxon>Gemmatales</taxon>
        <taxon>Gemmataceae</taxon>
        <taxon>Urbifossiella</taxon>
    </lineage>
</organism>
<dbReference type="GO" id="GO:0003677">
    <property type="term" value="F:DNA binding"/>
    <property type="evidence" value="ECO:0007669"/>
    <property type="project" value="UniProtKB-KW"/>
</dbReference>